<sequence>MCEVERISYFCPLDLFSIVDSTPQGHCGDDATIPTTVSQYLASSTPICSRTWGGGGAAEYTTLPTPTHRLDHAVWHLVQNHQNNLHLVYNDSNNSGDVCEFCL</sequence>
<dbReference type="EMBL" id="GBHO01037741">
    <property type="protein sequence ID" value="JAG05863.1"/>
    <property type="molecule type" value="Transcribed_RNA"/>
</dbReference>
<name>A0A0A9WH61_LYGHE</name>
<gene>
    <name evidence="1" type="ORF">CM83_15832</name>
</gene>
<organism evidence="1">
    <name type="scientific">Lygus hesperus</name>
    <name type="common">Western plant bug</name>
    <dbReference type="NCBI Taxonomy" id="30085"/>
    <lineage>
        <taxon>Eukaryota</taxon>
        <taxon>Metazoa</taxon>
        <taxon>Ecdysozoa</taxon>
        <taxon>Arthropoda</taxon>
        <taxon>Hexapoda</taxon>
        <taxon>Insecta</taxon>
        <taxon>Pterygota</taxon>
        <taxon>Neoptera</taxon>
        <taxon>Paraneoptera</taxon>
        <taxon>Hemiptera</taxon>
        <taxon>Heteroptera</taxon>
        <taxon>Panheteroptera</taxon>
        <taxon>Cimicomorpha</taxon>
        <taxon>Miridae</taxon>
        <taxon>Mirini</taxon>
        <taxon>Lygus</taxon>
    </lineage>
</organism>
<reference evidence="1" key="2">
    <citation type="submission" date="2014-07" db="EMBL/GenBank/DDBJ databases">
        <authorList>
            <person name="Hull J."/>
        </authorList>
    </citation>
    <scope>NUCLEOTIDE SEQUENCE</scope>
</reference>
<accession>A0A0A9WH61</accession>
<dbReference type="AlphaFoldDB" id="A0A0A9WH61"/>
<evidence type="ECO:0000313" key="1">
    <source>
        <dbReference type="EMBL" id="JAG05863.1"/>
    </source>
</evidence>
<proteinExistence type="predicted"/>
<protein>
    <submittedName>
        <fullName evidence="1">Uncharacterized protein</fullName>
    </submittedName>
</protein>
<reference evidence="1" key="1">
    <citation type="journal article" date="2014" name="PLoS ONE">
        <title>Transcriptome-Based Identification of ABC Transporters in the Western Tarnished Plant Bug Lygus hesperus.</title>
        <authorList>
            <person name="Hull J.J."/>
            <person name="Chaney K."/>
            <person name="Geib S.M."/>
            <person name="Fabrick J.A."/>
            <person name="Brent C.S."/>
            <person name="Walsh D."/>
            <person name="Lavine L.C."/>
        </authorList>
    </citation>
    <scope>NUCLEOTIDE SEQUENCE</scope>
</reference>